<dbReference type="STRING" id="290397.Adeh_3865"/>
<organism evidence="1 2">
    <name type="scientific">Anaeromyxobacter dehalogenans (strain 2CP-C)</name>
    <dbReference type="NCBI Taxonomy" id="290397"/>
    <lineage>
        <taxon>Bacteria</taxon>
        <taxon>Pseudomonadati</taxon>
        <taxon>Myxococcota</taxon>
        <taxon>Myxococcia</taxon>
        <taxon>Myxococcales</taxon>
        <taxon>Cystobacterineae</taxon>
        <taxon>Anaeromyxobacteraceae</taxon>
        <taxon>Anaeromyxobacter</taxon>
    </lineage>
</organism>
<protein>
    <submittedName>
        <fullName evidence="1">Uncharacterized protein</fullName>
    </submittedName>
</protein>
<proteinExistence type="predicted"/>
<dbReference type="HOGENOM" id="CLU_2327744_0_0_7"/>
<dbReference type="AlphaFoldDB" id="Q2IGB9"/>
<gene>
    <name evidence="1" type="ordered locus">Adeh_3865</name>
</gene>
<name>Q2IGB9_ANADE</name>
<accession>Q2IGB9</accession>
<dbReference type="Proteomes" id="UP000001935">
    <property type="component" value="Chromosome"/>
</dbReference>
<dbReference type="KEGG" id="ade:Adeh_3865"/>
<dbReference type="EMBL" id="CP000251">
    <property type="protein sequence ID" value="ABC83630.1"/>
    <property type="molecule type" value="Genomic_DNA"/>
</dbReference>
<evidence type="ECO:0000313" key="1">
    <source>
        <dbReference type="EMBL" id="ABC83630.1"/>
    </source>
</evidence>
<sequence length="98" mass="10182">MLAVAAIVSLVVGIPFGDGFRKDDALVTDLYFLAGGPYTTSVDVTHPCRSSPMCYSDAQLTRSRAPPVSGVLFGRAAPLGGPLESGRPSLMDVAILSL</sequence>
<reference evidence="1" key="1">
    <citation type="submission" date="2006-01" db="EMBL/GenBank/DDBJ databases">
        <title>Complete sequence of Anaeromyxobacter dehalogenans 2CP-C.</title>
        <authorList>
            <consortium name="US DOE Joint Genome Institute"/>
            <person name="Copeland A."/>
            <person name="Lucas S."/>
            <person name="Lapidus A."/>
            <person name="Barry K."/>
            <person name="Detter J.C."/>
            <person name="Glavina T."/>
            <person name="Hammon N."/>
            <person name="Israni S."/>
            <person name="Pitluck S."/>
            <person name="Brettin T."/>
            <person name="Bruce D."/>
            <person name="Han C."/>
            <person name="Tapia R."/>
            <person name="Gilna P."/>
            <person name="Kiss H."/>
            <person name="Schmutz J."/>
            <person name="Larimer F."/>
            <person name="Land M."/>
            <person name="Kyrpides N."/>
            <person name="Anderson I."/>
            <person name="Sanford R.A."/>
            <person name="Ritalahti K.M."/>
            <person name="Thomas H.S."/>
            <person name="Kirby J.R."/>
            <person name="Zhulin I.B."/>
            <person name="Loeffler F.E."/>
            <person name="Richardson P."/>
        </authorList>
    </citation>
    <scope>NUCLEOTIDE SEQUENCE</scope>
    <source>
        <strain evidence="1">2CP-C</strain>
    </source>
</reference>
<evidence type="ECO:0000313" key="2">
    <source>
        <dbReference type="Proteomes" id="UP000001935"/>
    </source>
</evidence>